<organism evidence="2 3">
    <name type="scientific">Psittacicella melopsittaci</name>
    <dbReference type="NCBI Taxonomy" id="2028576"/>
    <lineage>
        <taxon>Bacteria</taxon>
        <taxon>Pseudomonadati</taxon>
        <taxon>Pseudomonadota</taxon>
        <taxon>Gammaproteobacteria</taxon>
        <taxon>Pasteurellales</taxon>
        <taxon>Psittacicellaceae</taxon>
        <taxon>Psittacicella</taxon>
    </lineage>
</organism>
<feature type="region of interest" description="Disordered" evidence="1">
    <location>
        <begin position="24"/>
        <end position="51"/>
    </location>
</feature>
<dbReference type="RefSeq" id="WP_119497201.1">
    <property type="nucleotide sequence ID" value="NZ_NRJH01000044.1"/>
</dbReference>
<dbReference type="EMBL" id="NRJH01000044">
    <property type="protein sequence ID" value="RIY32232.1"/>
    <property type="molecule type" value="Genomic_DNA"/>
</dbReference>
<name>A0A3A1Y1M3_9GAMM</name>
<dbReference type="Proteomes" id="UP000266258">
    <property type="component" value="Unassembled WGS sequence"/>
</dbReference>
<reference evidence="2 3" key="1">
    <citation type="submission" date="2017-08" db="EMBL/GenBank/DDBJ databases">
        <title>Reclassification of Bisgaard taxon 37 and 44.</title>
        <authorList>
            <person name="Christensen H."/>
        </authorList>
    </citation>
    <scope>NUCLEOTIDE SEQUENCE [LARGE SCALE GENOMIC DNA]</scope>
    <source>
        <strain evidence="2 3">B96_4</strain>
    </source>
</reference>
<sequence length="64" mass="7865">MKNKERNEKQREKLKCNGRKTIRSMKKKLKSNEEETKKQWKRYSKSNKEETKKIRRVTIKAVVK</sequence>
<accession>A0A3A1Y1M3</accession>
<keyword evidence="3" id="KW-1185">Reference proteome</keyword>
<protein>
    <submittedName>
        <fullName evidence="2">Uncharacterized protein</fullName>
    </submittedName>
</protein>
<gene>
    <name evidence="2" type="ORF">CJP74_05080</name>
</gene>
<proteinExistence type="predicted"/>
<evidence type="ECO:0000313" key="3">
    <source>
        <dbReference type="Proteomes" id="UP000266258"/>
    </source>
</evidence>
<comment type="caution">
    <text evidence="2">The sequence shown here is derived from an EMBL/GenBank/DDBJ whole genome shotgun (WGS) entry which is preliminary data.</text>
</comment>
<dbReference type="AlphaFoldDB" id="A0A3A1Y1M3"/>
<evidence type="ECO:0000313" key="2">
    <source>
        <dbReference type="EMBL" id="RIY32232.1"/>
    </source>
</evidence>
<evidence type="ECO:0000256" key="1">
    <source>
        <dbReference type="SAM" id="MobiDB-lite"/>
    </source>
</evidence>